<dbReference type="Proteomes" id="UP000678895">
    <property type="component" value="Unassembled WGS sequence"/>
</dbReference>
<keyword evidence="5 12" id="KW-0479">Metal-binding</keyword>
<evidence type="ECO:0000313" key="15">
    <source>
        <dbReference type="Proteomes" id="UP000678895"/>
    </source>
</evidence>
<dbReference type="Pfam" id="PF00294">
    <property type="entry name" value="PfkB"/>
    <property type="match status" value="1"/>
</dbReference>
<comment type="activity regulation">
    <text evidence="12">Activated by a monovalent cation that binds near, but not in, the active site. The most likely occupant of the site in vivo is potassium. Ion binding induces a conformational change that may alter substrate affinity.</text>
</comment>
<feature type="binding site" evidence="12">
    <location>
        <position position="187"/>
    </location>
    <ligand>
        <name>ATP</name>
        <dbReference type="ChEBI" id="CHEBI:30616"/>
    </ligand>
</feature>
<feature type="binding site" evidence="12">
    <location>
        <position position="252"/>
    </location>
    <ligand>
        <name>K(+)</name>
        <dbReference type="ChEBI" id="CHEBI:29103"/>
    </ligand>
</feature>
<comment type="cofactor">
    <cofactor evidence="12">
        <name>Mg(2+)</name>
        <dbReference type="ChEBI" id="CHEBI:18420"/>
    </cofactor>
    <text evidence="12">Requires a divalent cation, most likely magnesium in vivo, as an electrophilic catalyst to aid phosphoryl group transfer. It is the chelate of the metal and the nucleotide that is the actual substrate.</text>
</comment>
<feature type="active site" description="Proton acceptor" evidence="12">
    <location>
        <position position="258"/>
    </location>
</feature>
<dbReference type="AlphaFoldDB" id="A0A920CLP6"/>
<dbReference type="PROSITE" id="PS00583">
    <property type="entry name" value="PFKB_KINASES_1"/>
    <property type="match status" value="1"/>
</dbReference>
<gene>
    <name evidence="14" type="primary">rbsK_1</name>
    <name evidence="12" type="synonym">rbsK</name>
    <name evidence="14" type="ORF">J41TS4_10500</name>
</gene>
<keyword evidence="6 12" id="KW-0547">Nucleotide-binding</keyword>
<feature type="binding site" evidence="12">
    <location>
        <position position="291"/>
    </location>
    <ligand>
        <name>K(+)</name>
        <dbReference type="ChEBI" id="CHEBI:29103"/>
    </ligand>
</feature>
<evidence type="ECO:0000313" key="14">
    <source>
        <dbReference type="EMBL" id="GIO41292.1"/>
    </source>
</evidence>
<feature type="binding site" evidence="12">
    <location>
        <begin position="42"/>
        <end position="46"/>
    </location>
    <ligand>
        <name>substrate</name>
    </ligand>
</feature>
<dbReference type="GO" id="GO:0004747">
    <property type="term" value="F:ribokinase activity"/>
    <property type="evidence" value="ECO:0007669"/>
    <property type="project" value="UniProtKB-UniRule"/>
</dbReference>
<feature type="binding site" evidence="12">
    <location>
        <position position="282"/>
    </location>
    <ligand>
        <name>ATP</name>
        <dbReference type="ChEBI" id="CHEBI:30616"/>
    </ligand>
</feature>
<dbReference type="GO" id="GO:0005829">
    <property type="term" value="C:cytosol"/>
    <property type="evidence" value="ECO:0007669"/>
    <property type="project" value="TreeGrafter"/>
</dbReference>
<feature type="binding site" evidence="12">
    <location>
        <position position="297"/>
    </location>
    <ligand>
        <name>K(+)</name>
        <dbReference type="ChEBI" id="CHEBI:29103"/>
    </ligand>
</feature>
<dbReference type="InterPro" id="IPR002139">
    <property type="entry name" value="Ribo/fructo_kinase"/>
</dbReference>
<evidence type="ECO:0000256" key="2">
    <source>
        <dbReference type="ARBA" id="ARBA00012035"/>
    </source>
</evidence>
<dbReference type="InterPro" id="IPR011611">
    <property type="entry name" value="PfkB_dom"/>
</dbReference>
<reference evidence="14" key="1">
    <citation type="submission" date="2021-03" db="EMBL/GenBank/DDBJ databases">
        <title>Antimicrobial resistance genes in bacteria isolated from Japanese honey, and their potential for conferring macrolide and lincosamide resistance in the American foulbrood pathogen Paenibacillus larvae.</title>
        <authorList>
            <person name="Okamoto M."/>
            <person name="Kumagai M."/>
            <person name="Kanamori H."/>
            <person name="Takamatsu D."/>
        </authorList>
    </citation>
    <scope>NUCLEOTIDE SEQUENCE</scope>
    <source>
        <strain evidence="14">J41TS4</strain>
    </source>
</reference>
<accession>A0A920CLP6</accession>
<comment type="catalytic activity">
    <reaction evidence="12">
        <text>D-ribose + ATP = D-ribose 5-phosphate + ADP + H(+)</text>
        <dbReference type="Rhea" id="RHEA:13697"/>
        <dbReference type="ChEBI" id="CHEBI:15378"/>
        <dbReference type="ChEBI" id="CHEBI:30616"/>
        <dbReference type="ChEBI" id="CHEBI:47013"/>
        <dbReference type="ChEBI" id="CHEBI:78346"/>
        <dbReference type="ChEBI" id="CHEBI:456216"/>
        <dbReference type="EC" id="2.7.1.15"/>
    </reaction>
</comment>
<feature type="binding site" evidence="12">
    <location>
        <position position="258"/>
    </location>
    <ligand>
        <name>substrate</name>
    </ligand>
</feature>
<keyword evidence="9 12" id="KW-0460">Magnesium</keyword>
<evidence type="ECO:0000256" key="5">
    <source>
        <dbReference type="ARBA" id="ARBA00022723"/>
    </source>
</evidence>
<evidence type="ECO:0000256" key="11">
    <source>
        <dbReference type="ARBA" id="ARBA00023277"/>
    </source>
</evidence>
<dbReference type="InterPro" id="IPR029056">
    <property type="entry name" value="Ribokinase-like"/>
</dbReference>
<dbReference type="PANTHER" id="PTHR10584">
    <property type="entry name" value="SUGAR KINASE"/>
    <property type="match status" value="1"/>
</dbReference>
<keyword evidence="8 12" id="KW-0067">ATP-binding</keyword>
<dbReference type="EC" id="2.7.1.15" evidence="2 12"/>
<dbReference type="GO" id="GO:0005524">
    <property type="term" value="F:ATP binding"/>
    <property type="evidence" value="ECO:0007669"/>
    <property type="project" value="UniProtKB-UniRule"/>
</dbReference>
<protein>
    <recommendedName>
        <fullName evidence="3 12">Ribokinase</fullName>
        <shortName evidence="12">RK</shortName>
        <ecNumber evidence="2 12">2.7.1.15</ecNumber>
    </recommendedName>
</protein>
<dbReference type="PRINTS" id="PR00990">
    <property type="entry name" value="RIBOKINASE"/>
</dbReference>
<keyword evidence="7 12" id="KW-0418">Kinase</keyword>
<evidence type="ECO:0000259" key="13">
    <source>
        <dbReference type="Pfam" id="PF00294"/>
    </source>
</evidence>
<keyword evidence="4 12" id="KW-0808">Transferase</keyword>
<dbReference type="SUPFAM" id="SSF53613">
    <property type="entry name" value="Ribokinase-like"/>
    <property type="match status" value="1"/>
</dbReference>
<comment type="subcellular location">
    <subcellularLocation>
        <location evidence="12">Cytoplasm</location>
    </subcellularLocation>
</comment>
<evidence type="ECO:0000256" key="8">
    <source>
        <dbReference type="ARBA" id="ARBA00022840"/>
    </source>
</evidence>
<comment type="caution">
    <text evidence="14">The sequence shown here is derived from an EMBL/GenBank/DDBJ whole genome shotgun (WGS) entry which is preliminary data.</text>
</comment>
<dbReference type="PANTHER" id="PTHR10584:SF166">
    <property type="entry name" value="RIBOKINASE"/>
    <property type="match status" value="1"/>
</dbReference>
<keyword evidence="12" id="KW-0963">Cytoplasm</keyword>
<dbReference type="CDD" id="cd01174">
    <property type="entry name" value="ribokinase"/>
    <property type="match status" value="1"/>
</dbReference>
<dbReference type="InterPro" id="IPR002173">
    <property type="entry name" value="Carboh/pur_kinase_PfkB_CS"/>
</dbReference>
<dbReference type="RefSeq" id="WP_301625435.1">
    <property type="nucleotide sequence ID" value="NZ_BORS01000003.1"/>
</dbReference>
<feature type="binding site" evidence="12">
    <location>
        <begin position="14"/>
        <end position="16"/>
    </location>
    <ligand>
        <name>substrate</name>
    </ligand>
</feature>
<dbReference type="GO" id="GO:0019303">
    <property type="term" value="P:D-ribose catabolic process"/>
    <property type="evidence" value="ECO:0007669"/>
    <property type="project" value="UniProtKB-UniRule"/>
</dbReference>
<evidence type="ECO:0000256" key="12">
    <source>
        <dbReference type="HAMAP-Rule" id="MF_01987"/>
    </source>
</evidence>
<comment type="function">
    <text evidence="12">Catalyzes the phosphorylation of ribose at O-5 in a reaction requiring ATP and magnesium. The resulting D-ribose-5-phosphate can then be used either for sythesis of nucleotides, histidine, and tryptophan, or as a component of the pentose phosphate pathway.</text>
</comment>
<dbReference type="InterPro" id="IPR011877">
    <property type="entry name" value="Ribokinase"/>
</dbReference>
<feature type="binding site" evidence="12">
    <location>
        <position position="293"/>
    </location>
    <ligand>
        <name>K(+)</name>
        <dbReference type="ChEBI" id="CHEBI:29103"/>
    </ligand>
</feature>
<name>A0A920CLP6_9BACL</name>
<proteinExistence type="inferred from homology"/>
<dbReference type="PROSITE" id="PS00584">
    <property type="entry name" value="PFKB_KINASES_2"/>
    <property type="match status" value="1"/>
</dbReference>
<organism evidence="14 15">
    <name type="scientific">Paenibacillus apis</name>
    <dbReference type="NCBI Taxonomy" id="1792174"/>
    <lineage>
        <taxon>Bacteria</taxon>
        <taxon>Bacillati</taxon>
        <taxon>Bacillota</taxon>
        <taxon>Bacilli</taxon>
        <taxon>Bacillales</taxon>
        <taxon>Paenibacillaceae</taxon>
        <taxon>Paenibacillus</taxon>
    </lineage>
</organism>
<dbReference type="Gene3D" id="3.40.1190.20">
    <property type="match status" value="1"/>
</dbReference>
<feature type="domain" description="Carbohydrate kinase PfkB" evidence="13">
    <location>
        <begin position="6"/>
        <end position="300"/>
    </location>
</feature>
<comment type="subunit">
    <text evidence="12">Homodimer.</text>
</comment>
<feature type="binding site" evidence="12">
    <location>
        <begin position="257"/>
        <end position="258"/>
    </location>
    <ligand>
        <name>ATP</name>
        <dbReference type="ChEBI" id="CHEBI:30616"/>
    </ligand>
</feature>
<comment type="similarity">
    <text evidence="12">Belongs to the carbohydrate kinase PfkB family. Ribokinase subfamily.</text>
</comment>
<dbReference type="HAMAP" id="MF_01987">
    <property type="entry name" value="Ribokinase"/>
    <property type="match status" value="1"/>
</dbReference>
<evidence type="ECO:0000256" key="10">
    <source>
        <dbReference type="ARBA" id="ARBA00022958"/>
    </source>
</evidence>
<feature type="binding site" evidence="12">
    <location>
        <position position="288"/>
    </location>
    <ligand>
        <name>K(+)</name>
        <dbReference type="ChEBI" id="CHEBI:29103"/>
    </ligand>
</feature>
<dbReference type="GO" id="GO:0046872">
    <property type="term" value="F:metal ion binding"/>
    <property type="evidence" value="ECO:0007669"/>
    <property type="project" value="UniProtKB-KW"/>
</dbReference>
<comment type="similarity">
    <text evidence="1">Belongs to the carbohydrate kinase pfkB family.</text>
</comment>
<evidence type="ECO:0000256" key="4">
    <source>
        <dbReference type="ARBA" id="ARBA00022679"/>
    </source>
</evidence>
<sequence>MSSRDQVLVAGSANIDVVLQVPRTPHQGESLVAAGQRTGLGGKGSNRAIALQRLGLDVQFCCKLGQDSSGDLVFSKLQAEGIGTRLVKRDEHVGTGTAYIMVEPSGKNTILSYLGANNAFTKTDINEIVDQLPSFSFLSLELECSLSLIEQLLYHGRKQEKVIIVDAGPVRGIELSEFRDVDVFSPNETEAAQWTGFAVDTEAAAREACRYLYEATGSKRVLLKRGEHGAMLYDGQDIRNFPTYREAGQVVDTTAAGDCFMGALTLGMARKMPLDQAIYYANVAAAIAVTRSGAATSLPTGAEADEMFTKACEGGYVK</sequence>
<evidence type="ECO:0000256" key="7">
    <source>
        <dbReference type="ARBA" id="ARBA00022777"/>
    </source>
</evidence>
<evidence type="ECO:0000256" key="6">
    <source>
        <dbReference type="ARBA" id="ARBA00022741"/>
    </source>
</evidence>
<keyword evidence="10 12" id="KW-0630">Potassium</keyword>
<keyword evidence="15" id="KW-1185">Reference proteome</keyword>
<evidence type="ECO:0000256" key="9">
    <source>
        <dbReference type="ARBA" id="ARBA00022842"/>
    </source>
</evidence>
<dbReference type="EMBL" id="BORS01000003">
    <property type="protein sequence ID" value="GIO41292.1"/>
    <property type="molecule type" value="Genomic_DNA"/>
</dbReference>
<keyword evidence="11 12" id="KW-0119">Carbohydrate metabolism</keyword>
<evidence type="ECO:0000256" key="3">
    <source>
        <dbReference type="ARBA" id="ARBA00016943"/>
    </source>
</evidence>
<comment type="caution">
    <text evidence="12">Lacks conserved residue(s) required for the propagation of feature annotation.</text>
</comment>
<evidence type="ECO:0000256" key="1">
    <source>
        <dbReference type="ARBA" id="ARBA00005380"/>
    </source>
</evidence>
<comment type="pathway">
    <text evidence="12">Carbohydrate metabolism; D-ribose degradation; D-ribose 5-phosphate from beta-D-ribopyranose: step 2/2.</text>
</comment>
<feature type="binding site" evidence="12">
    <location>
        <position position="254"/>
    </location>
    <ligand>
        <name>K(+)</name>
        <dbReference type="ChEBI" id="CHEBI:29103"/>
    </ligand>
</feature>
<feature type="binding site" evidence="12">
    <location>
        <begin position="224"/>
        <end position="229"/>
    </location>
    <ligand>
        <name>ATP</name>
        <dbReference type="ChEBI" id="CHEBI:30616"/>
    </ligand>
</feature>
<feature type="binding site" evidence="12">
    <location>
        <position position="143"/>
    </location>
    <ligand>
        <name>substrate</name>
    </ligand>
</feature>